<dbReference type="GO" id="GO:0032259">
    <property type="term" value="P:methylation"/>
    <property type="evidence" value="ECO:0007669"/>
    <property type="project" value="UniProtKB-KW"/>
</dbReference>
<protein>
    <submittedName>
        <fullName evidence="2">Class I SAM-dependent methyltransferase</fullName>
        <ecNumber evidence="2">2.1.1.222</ecNumber>
        <ecNumber evidence="2">2.1.1.64</ecNumber>
    </submittedName>
</protein>
<dbReference type="InterPro" id="IPR041698">
    <property type="entry name" value="Methyltransf_25"/>
</dbReference>
<dbReference type="EMBL" id="JBHLXH010000001">
    <property type="protein sequence ID" value="MFC0221921.1"/>
    <property type="molecule type" value="Genomic_DNA"/>
</dbReference>
<keyword evidence="2" id="KW-0489">Methyltransferase</keyword>
<proteinExistence type="predicted"/>
<evidence type="ECO:0000313" key="2">
    <source>
        <dbReference type="EMBL" id="MFC0221921.1"/>
    </source>
</evidence>
<gene>
    <name evidence="2" type="ORF">ACFFJG_05465</name>
</gene>
<dbReference type="Gene3D" id="3.40.50.150">
    <property type="entry name" value="Vaccinia Virus protein VP39"/>
    <property type="match status" value="1"/>
</dbReference>
<feature type="domain" description="Methyltransferase" evidence="1">
    <location>
        <begin position="38"/>
        <end position="130"/>
    </location>
</feature>
<reference evidence="2 3" key="1">
    <citation type="submission" date="2024-09" db="EMBL/GenBank/DDBJ databases">
        <authorList>
            <person name="Sun Q."/>
            <person name="Mori K."/>
        </authorList>
    </citation>
    <scope>NUCLEOTIDE SEQUENCE [LARGE SCALE GENOMIC DNA]</scope>
    <source>
        <strain evidence="2 3">CCM 8654</strain>
    </source>
</reference>
<keyword evidence="3" id="KW-1185">Reference proteome</keyword>
<accession>A0ABV6DYW4</accession>
<dbReference type="Pfam" id="PF13649">
    <property type="entry name" value="Methyltransf_25"/>
    <property type="match status" value="1"/>
</dbReference>
<evidence type="ECO:0000259" key="1">
    <source>
        <dbReference type="Pfam" id="PF13649"/>
    </source>
</evidence>
<dbReference type="EC" id="2.1.1.64" evidence="2"/>
<keyword evidence="2" id="KW-0808">Transferase</keyword>
<organism evidence="2 3">
    <name type="scientific">Nocardioides zeicaulis</name>
    <dbReference type="NCBI Taxonomy" id="1776857"/>
    <lineage>
        <taxon>Bacteria</taxon>
        <taxon>Bacillati</taxon>
        <taxon>Actinomycetota</taxon>
        <taxon>Actinomycetes</taxon>
        <taxon>Propionibacteriales</taxon>
        <taxon>Nocardioidaceae</taxon>
        <taxon>Nocardioides</taxon>
    </lineage>
</organism>
<dbReference type="EC" id="2.1.1.222" evidence="2"/>
<dbReference type="GO" id="GO:0102208">
    <property type="term" value="F:2-polyprenyl-6-hydroxyphenol methylase activity"/>
    <property type="evidence" value="ECO:0007669"/>
    <property type="project" value="UniProtKB-EC"/>
</dbReference>
<dbReference type="SUPFAM" id="SSF53335">
    <property type="entry name" value="S-adenosyl-L-methionine-dependent methyltransferases"/>
    <property type="match status" value="1"/>
</dbReference>
<name>A0ABV6DYW4_9ACTN</name>
<dbReference type="InterPro" id="IPR029063">
    <property type="entry name" value="SAM-dependent_MTases_sf"/>
</dbReference>
<dbReference type="CDD" id="cd02440">
    <property type="entry name" value="AdoMet_MTases"/>
    <property type="match status" value="1"/>
</dbReference>
<dbReference type="RefSeq" id="WP_378517586.1">
    <property type="nucleotide sequence ID" value="NZ_CBCSDI010000009.1"/>
</dbReference>
<dbReference type="GO" id="GO:0061542">
    <property type="term" value="F:3-demethylubiquinol 3-O-methyltransferase activity"/>
    <property type="evidence" value="ECO:0007669"/>
    <property type="project" value="UniProtKB-EC"/>
</dbReference>
<comment type="caution">
    <text evidence="2">The sequence shown here is derived from an EMBL/GenBank/DDBJ whole genome shotgun (WGS) entry which is preliminary data.</text>
</comment>
<dbReference type="Proteomes" id="UP001589698">
    <property type="component" value="Unassembled WGS sequence"/>
</dbReference>
<evidence type="ECO:0000313" key="3">
    <source>
        <dbReference type="Proteomes" id="UP001589698"/>
    </source>
</evidence>
<sequence>MDAQAWDARYAASELVWSRGPNHFVAEELADLPPGTAVDLAAGEGRNAIWLASLGWDAVAVDFSQTGLDKGRRLAEGVDLPGSLTWVCADATTWQPGSPVDLVVVAYLQLPADERRLAVRGAATMLRPGGTLLIVAHDTTNLTEGTGGPQDPAVLMSADDVLADLAGLDVEVVRAGRVAREVTVASGHHEHPGDERRTAWDCLVRVVRR</sequence>